<keyword evidence="5 12" id="KW-0378">Hydrolase</keyword>
<dbReference type="InterPro" id="IPR006197">
    <property type="entry name" value="Peptidase_S24_LexA"/>
</dbReference>
<dbReference type="CDD" id="cd06529">
    <property type="entry name" value="S24_LexA-like"/>
    <property type="match status" value="1"/>
</dbReference>
<dbReference type="InterPro" id="IPR036286">
    <property type="entry name" value="LexA/Signal_pep-like_sf"/>
</dbReference>
<dbReference type="GO" id="GO:0009432">
    <property type="term" value="P:SOS response"/>
    <property type="evidence" value="ECO:0007669"/>
    <property type="project" value="UniProtKB-KW"/>
</dbReference>
<dbReference type="AlphaFoldDB" id="A0A1F4XLG6"/>
<keyword evidence="11" id="KW-0742">SOS response</keyword>
<dbReference type="EMBL" id="MEWR01000005">
    <property type="protein sequence ID" value="OGC82541.1"/>
    <property type="molecule type" value="Genomic_DNA"/>
</dbReference>
<dbReference type="Gene3D" id="1.10.10.10">
    <property type="entry name" value="Winged helix-like DNA-binding domain superfamily/Winged helix DNA-binding domain"/>
    <property type="match status" value="1"/>
</dbReference>
<evidence type="ECO:0000256" key="12">
    <source>
        <dbReference type="RuleBase" id="RU003991"/>
    </source>
</evidence>
<dbReference type="GO" id="GO:0045892">
    <property type="term" value="P:negative regulation of DNA-templated transcription"/>
    <property type="evidence" value="ECO:0007669"/>
    <property type="project" value="InterPro"/>
</dbReference>
<feature type="domain" description="LexA repressor DNA-binding" evidence="14">
    <location>
        <begin position="2"/>
        <end position="59"/>
    </location>
</feature>
<sequence length="202" mass="22435">MSLTSRQQELLDFIHDYQMSNGSSPTLKEMRVFLKVNSDNSVLKHLKALEKKGVLTRSKRARGVNLLADIKERMEKPDIKLPMYGSVPAGAATLEEQVPDTWISVAENLVQHPTQSYLLKVRGDSMLNAGIMPGDTVIVHYGAKARNGDIVVALIDGESTIKRLIMEGGYAYLKAENPQYQDLHPVSELSIQGIVTALIRNY</sequence>
<evidence type="ECO:0000256" key="10">
    <source>
        <dbReference type="ARBA" id="ARBA00023204"/>
    </source>
</evidence>
<comment type="similarity">
    <text evidence="1 12">Belongs to the peptidase S24 family.</text>
</comment>
<keyword evidence="3" id="KW-0235">DNA replication</keyword>
<evidence type="ECO:0000256" key="8">
    <source>
        <dbReference type="ARBA" id="ARBA00023125"/>
    </source>
</evidence>
<keyword evidence="10" id="KW-0234">DNA repair</keyword>
<dbReference type="GO" id="GO:0003677">
    <property type="term" value="F:DNA binding"/>
    <property type="evidence" value="ECO:0007669"/>
    <property type="project" value="UniProtKB-KW"/>
</dbReference>
<keyword evidence="8" id="KW-0238">DNA-binding</keyword>
<keyword evidence="7" id="KW-0805">Transcription regulation</keyword>
<protein>
    <submittedName>
        <fullName evidence="15">Repressor LexA</fullName>
    </submittedName>
</protein>
<evidence type="ECO:0000259" key="14">
    <source>
        <dbReference type="Pfam" id="PF01726"/>
    </source>
</evidence>
<dbReference type="GO" id="GO:0006508">
    <property type="term" value="P:proteolysis"/>
    <property type="evidence" value="ECO:0007669"/>
    <property type="project" value="InterPro"/>
</dbReference>
<evidence type="ECO:0000256" key="2">
    <source>
        <dbReference type="ARBA" id="ARBA00022491"/>
    </source>
</evidence>
<dbReference type="InterPro" id="IPR015927">
    <property type="entry name" value="Peptidase_S24_S26A/B/C"/>
</dbReference>
<dbReference type="InterPro" id="IPR006200">
    <property type="entry name" value="LexA"/>
</dbReference>
<dbReference type="InterPro" id="IPR006199">
    <property type="entry name" value="LexA_DNA-bd_dom"/>
</dbReference>
<dbReference type="GO" id="GO:0006260">
    <property type="term" value="P:DNA replication"/>
    <property type="evidence" value="ECO:0007669"/>
    <property type="project" value="UniProtKB-KW"/>
</dbReference>
<evidence type="ECO:0000256" key="4">
    <source>
        <dbReference type="ARBA" id="ARBA00022763"/>
    </source>
</evidence>
<dbReference type="Proteomes" id="UP000177614">
    <property type="component" value="Unassembled WGS sequence"/>
</dbReference>
<dbReference type="SUPFAM" id="SSF46785">
    <property type="entry name" value="Winged helix' DNA-binding domain"/>
    <property type="match status" value="1"/>
</dbReference>
<keyword evidence="2" id="KW-0678">Repressor</keyword>
<evidence type="ECO:0000259" key="13">
    <source>
        <dbReference type="Pfam" id="PF00717"/>
    </source>
</evidence>
<accession>A0A1F4XLG6</accession>
<dbReference type="InterPro" id="IPR039418">
    <property type="entry name" value="LexA-like"/>
</dbReference>
<dbReference type="Gene3D" id="2.10.109.10">
    <property type="entry name" value="Umud Fragment, subunit A"/>
    <property type="match status" value="1"/>
</dbReference>
<name>A0A1F4XLG6_9BACT</name>
<feature type="domain" description="Peptidase S24/S26A/S26B/S26C" evidence="13">
    <location>
        <begin position="82"/>
        <end position="195"/>
    </location>
</feature>
<evidence type="ECO:0000256" key="11">
    <source>
        <dbReference type="ARBA" id="ARBA00023236"/>
    </source>
</evidence>
<dbReference type="InterPro" id="IPR036390">
    <property type="entry name" value="WH_DNA-bd_sf"/>
</dbReference>
<dbReference type="Pfam" id="PF01726">
    <property type="entry name" value="LexA_DNA_bind"/>
    <property type="match status" value="1"/>
</dbReference>
<dbReference type="InterPro" id="IPR036388">
    <property type="entry name" value="WH-like_DNA-bd_sf"/>
</dbReference>
<dbReference type="PRINTS" id="PR00726">
    <property type="entry name" value="LEXASERPTASE"/>
</dbReference>
<evidence type="ECO:0000256" key="5">
    <source>
        <dbReference type="ARBA" id="ARBA00022801"/>
    </source>
</evidence>
<keyword evidence="6 12" id="KW-0068">Autocatalytic cleavage</keyword>
<evidence type="ECO:0000256" key="3">
    <source>
        <dbReference type="ARBA" id="ARBA00022705"/>
    </source>
</evidence>
<keyword evidence="9" id="KW-0804">Transcription</keyword>
<evidence type="ECO:0000256" key="6">
    <source>
        <dbReference type="ARBA" id="ARBA00022813"/>
    </source>
</evidence>
<proteinExistence type="inferred from homology"/>
<dbReference type="PANTHER" id="PTHR33516:SF2">
    <property type="entry name" value="LEXA REPRESSOR-RELATED"/>
    <property type="match status" value="1"/>
</dbReference>
<dbReference type="SUPFAM" id="SSF51306">
    <property type="entry name" value="LexA/Signal peptidase"/>
    <property type="match status" value="1"/>
</dbReference>
<dbReference type="GO" id="GO:0006281">
    <property type="term" value="P:DNA repair"/>
    <property type="evidence" value="ECO:0007669"/>
    <property type="project" value="UniProtKB-KW"/>
</dbReference>
<dbReference type="InterPro" id="IPR050077">
    <property type="entry name" value="LexA_repressor"/>
</dbReference>
<evidence type="ECO:0000313" key="15">
    <source>
        <dbReference type="EMBL" id="OGC82541.1"/>
    </source>
</evidence>
<keyword evidence="4" id="KW-0227">DNA damage</keyword>
<evidence type="ECO:0000313" key="16">
    <source>
        <dbReference type="Proteomes" id="UP000177614"/>
    </source>
</evidence>
<dbReference type="GO" id="GO:0004252">
    <property type="term" value="F:serine-type endopeptidase activity"/>
    <property type="evidence" value="ECO:0007669"/>
    <property type="project" value="InterPro"/>
</dbReference>
<dbReference type="PANTHER" id="PTHR33516">
    <property type="entry name" value="LEXA REPRESSOR"/>
    <property type="match status" value="1"/>
</dbReference>
<dbReference type="Pfam" id="PF00717">
    <property type="entry name" value="Peptidase_S24"/>
    <property type="match status" value="1"/>
</dbReference>
<evidence type="ECO:0000256" key="1">
    <source>
        <dbReference type="ARBA" id="ARBA00007484"/>
    </source>
</evidence>
<dbReference type="STRING" id="1817814.A2V81_01095"/>
<dbReference type="NCBIfam" id="TIGR00498">
    <property type="entry name" value="lexA"/>
    <property type="match status" value="1"/>
</dbReference>
<evidence type="ECO:0000256" key="9">
    <source>
        <dbReference type="ARBA" id="ARBA00023163"/>
    </source>
</evidence>
<comment type="caution">
    <text evidence="15">The sequence shown here is derived from an EMBL/GenBank/DDBJ whole genome shotgun (WGS) entry which is preliminary data.</text>
</comment>
<evidence type="ECO:0000256" key="7">
    <source>
        <dbReference type="ARBA" id="ARBA00023015"/>
    </source>
</evidence>
<reference evidence="15 16" key="1">
    <citation type="journal article" date="2016" name="Nat. Commun.">
        <title>Thousands of microbial genomes shed light on interconnected biogeochemical processes in an aquifer system.</title>
        <authorList>
            <person name="Anantharaman K."/>
            <person name="Brown C.T."/>
            <person name="Hug L.A."/>
            <person name="Sharon I."/>
            <person name="Castelle C.J."/>
            <person name="Probst A.J."/>
            <person name="Thomas B.C."/>
            <person name="Singh A."/>
            <person name="Wilkins M.J."/>
            <person name="Karaoz U."/>
            <person name="Brodie E.L."/>
            <person name="Williams K.H."/>
            <person name="Hubbard S.S."/>
            <person name="Banfield J.F."/>
        </authorList>
    </citation>
    <scope>NUCLEOTIDE SEQUENCE [LARGE SCALE GENOMIC DNA]</scope>
</reference>
<gene>
    <name evidence="15" type="ORF">A2V81_01095</name>
</gene>
<organism evidence="15 16">
    <name type="scientific">Candidatus Abawacabacteria bacterium RBG_16_42_10</name>
    <dbReference type="NCBI Taxonomy" id="1817814"/>
    <lineage>
        <taxon>Bacteria</taxon>
        <taxon>Candidatus Abawacaibacteriota</taxon>
    </lineage>
</organism>